<proteinExistence type="inferred from homology"/>
<sequence length="131" mass="14126">MRYSKTDIGLLIIRVVIGASMMAFHGLPKLMGGVDTWTKIGQSMQNIGINFLPTVWGFSAGFTETVASFLLILGLWTRPASWLLAFTMLVAAVMHFSKGDGLSGASHALEFLAIYVAFGIMGPGKISIDKK</sequence>
<dbReference type="InterPro" id="IPR032808">
    <property type="entry name" value="DoxX"/>
</dbReference>
<feature type="transmembrane region" description="Helical" evidence="7">
    <location>
        <begin position="109"/>
        <end position="128"/>
    </location>
</feature>
<dbReference type="InterPro" id="IPR051907">
    <property type="entry name" value="DoxX-like_oxidoreductase"/>
</dbReference>
<protein>
    <submittedName>
        <fullName evidence="8">DoxX family membrane protein</fullName>
    </submittedName>
</protein>
<dbReference type="RefSeq" id="WP_153509543.1">
    <property type="nucleotide sequence ID" value="NZ_CP045652.1"/>
</dbReference>
<evidence type="ECO:0000256" key="5">
    <source>
        <dbReference type="ARBA" id="ARBA00022989"/>
    </source>
</evidence>
<dbReference type="PANTHER" id="PTHR33452:SF1">
    <property type="entry name" value="INNER MEMBRANE PROTEIN YPHA-RELATED"/>
    <property type="match status" value="1"/>
</dbReference>
<evidence type="ECO:0000256" key="2">
    <source>
        <dbReference type="ARBA" id="ARBA00006679"/>
    </source>
</evidence>
<keyword evidence="9" id="KW-1185">Reference proteome</keyword>
<keyword evidence="3" id="KW-1003">Cell membrane</keyword>
<dbReference type="KEGG" id="sphe:GFH32_02330"/>
<accession>A0A5Q0Q8P9</accession>
<evidence type="ECO:0000256" key="4">
    <source>
        <dbReference type="ARBA" id="ARBA00022692"/>
    </source>
</evidence>
<organism evidence="8 9">
    <name type="scientific">Sphingobacterium zhuxiongii</name>
    <dbReference type="NCBI Taxonomy" id="2662364"/>
    <lineage>
        <taxon>Bacteria</taxon>
        <taxon>Pseudomonadati</taxon>
        <taxon>Bacteroidota</taxon>
        <taxon>Sphingobacteriia</taxon>
        <taxon>Sphingobacteriales</taxon>
        <taxon>Sphingobacteriaceae</taxon>
        <taxon>Sphingobacterium</taxon>
    </lineage>
</organism>
<keyword evidence="4 7" id="KW-0812">Transmembrane</keyword>
<evidence type="ECO:0000256" key="6">
    <source>
        <dbReference type="ARBA" id="ARBA00023136"/>
    </source>
</evidence>
<reference evidence="8 9" key="1">
    <citation type="submission" date="2019-10" db="EMBL/GenBank/DDBJ databases">
        <authorList>
            <person name="Dong K."/>
        </authorList>
    </citation>
    <scope>NUCLEOTIDE SEQUENCE [LARGE SCALE GENOMIC DNA]</scope>
    <source>
        <strain evidence="9">dk4302</strain>
    </source>
</reference>
<dbReference type="Pfam" id="PF07681">
    <property type="entry name" value="DoxX"/>
    <property type="match status" value="1"/>
</dbReference>
<evidence type="ECO:0000256" key="7">
    <source>
        <dbReference type="SAM" id="Phobius"/>
    </source>
</evidence>
<comment type="subcellular location">
    <subcellularLocation>
        <location evidence="1">Cell membrane</location>
        <topology evidence="1">Multi-pass membrane protein</topology>
    </subcellularLocation>
</comment>
<dbReference type="EMBL" id="CP045652">
    <property type="protein sequence ID" value="QGA25221.1"/>
    <property type="molecule type" value="Genomic_DNA"/>
</dbReference>
<gene>
    <name evidence="8" type="ORF">GFH32_02330</name>
</gene>
<dbReference type="GO" id="GO:0005886">
    <property type="term" value="C:plasma membrane"/>
    <property type="evidence" value="ECO:0007669"/>
    <property type="project" value="UniProtKB-SubCell"/>
</dbReference>
<name>A0A5Q0Q8P9_9SPHI</name>
<keyword evidence="5 7" id="KW-1133">Transmembrane helix</keyword>
<dbReference type="Proteomes" id="UP000326921">
    <property type="component" value="Chromosome"/>
</dbReference>
<keyword evidence="6 7" id="KW-0472">Membrane</keyword>
<evidence type="ECO:0000256" key="1">
    <source>
        <dbReference type="ARBA" id="ARBA00004651"/>
    </source>
</evidence>
<feature type="transmembrane region" description="Helical" evidence="7">
    <location>
        <begin position="7"/>
        <end position="27"/>
    </location>
</feature>
<evidence type="ECO:0000256" key="3">
    <source>
        <dbReference type="ARBA" id="ARBA00022475"/>
    </source>
</evidence>
<evidence type="ECO:0000313" key="9">
    <source>
        <dbReference type="Proteomes" id="UP000326921"/>
    </source>
</evidence>
<feature type="transmembrane region" description="Helical" evidence="7">
    <location>
        <begin position="47"/>
        <end position="73"/>
    </location>
</feature>
<feature type="transmembrane region" description="Helical" evidence="7">
    <location>
        <begin position="80"/>
        <end position="97"/>
    </location>
</feature>
<dbReference type="AlphaFoldDB" id="A0A5Q0Q8P9"/>
<comment type="similarity">
    <text evidence="2">Belongs to the DoxX family.</text>
</comment>
<evidence type="ECO:0000313" key="8">
    <source>
        <dbReference type="EMBL" id="QGA25221.1"/>
    </source>
</evidence>
<dbReference type="PANTHER" id="PTHR33452">
    <property type="entry name" value="OXIDOREDUCTASE CATD-RELATED"/>
    <property type="match status" value="1"/>
</dbReference>